<dbReference type="PANTHER" id="PTHR30204:SF93">
    <property type="entry name" value="HTH MERR-TYPE DOMAIN-CONTAINING PROTEIN"/>
    <property type="match status" value="1"/>
</dbReference>
<reference evidence="4" key="1">
    <citation type="journal article" date="2019" name="Int. J. Syst. Evol. Microbiol.">
        <title>The Global Catalogue of Microorganisms (GCM) 10K type strain sequencing project: providing services to taxonomists for standard genome sequencing and annotation.</title>
        <authorList>
            <consortium name="The Broad Institute Genomics Platform"/>
            <consortium name="The Broad Institute Genome Sequencing Center for Infectious Disease"/>
            <person name="Wu L."/>
            <person name="Ma J."/>
        </authorList>
    </citation>
    <scope>NUCLEOTIDE SEQUENCE [LARGE SCALE GENOMIC DNA]</scope>
    <source>
        <strain evidence="4">JCM 9458</strain>
    </source>
</reference>
<keyword evidence="4" id="KW-1185">Reference proteome</keyword>
<sequence length="140" mass="15718">MRSSLDPNVHMRSSRTIGQAAQECGVRVHLLRQWEDAGLLTPARVHGQRRYTEPDVLQVKLIKFGRELGIGLAGLRELLAVRDTADRDAVLRRRKQQLEHHIALARRQLELIEHGLACPHPDYRSCPDAVALAGQPVLAD</sequence>
<dbReference type="Pfam" id="PF13411">
    <property type="entry name" value="MerR_1"/>
    <property type="match status" value="1"/>
</dbReference>
<proteinExistence type="predicted"/>
<dbReference type="EMBL" id="BAAAYN010000019">
    <property type="protein sequence ID" value="GAA3387857.1"/>
    <property type="molecule type" value="Genomic_DNA"/>
</dbReference>
<dbReference type="PANTHER" id="PTHR30204">
    <property type="entry name" value="REDOX-CYCLING DRUG-SENSING TRANSCRIPTIONAL ACTIVATOR SOXR"/>
    <property type="match status" value="1"/>
</dbReference>
<evidence type="ECO:0000313" key="4">
    <source>
        <dbReference type="Proteomes" id="UP001501676"/>
    </source>
</evidence>
<dbReference type="SUPFAM" id="SSF46955">
    <property type="entry name" value="Putative DNA-binding domain"/>
    <property type="match status" value="1"/>
</dbReference>
<keyword evidence="1" id="KW-0238">DNA-binding</keyword>
<gene>
    <name evidence="3" type="ORF">GCM10020369_31880</name>
</gene>
<dbReference type="InterPro" id="IPR047057">
    <property type="entry name" value="MerR_fam"/>
</dbReference>
<dbReference type="InterPro" id="IPR000551">
    <property type="entry name" value="MerR-type_HTH_dom"/>
</dbReference>
<comment type="caution">
    <text evidence="3">The sequence shown here is derived from an EMBL/GenBank/DDBJ whole genome shotgun (WGS) entry which is preliminary data.</text>
</comment>
<dbReference type="CDD" id="cd00592">
    <property type="entry name" value="HTH_MerR-like"/>
    <property type="match status" value="1"/>
</dbReference>
<evidence type="ECO:0000313" key="3">
    <source>
        <dbReference type="EMBL" id="GAA3387857.1"/>
    </source>
</evidence>
<dbReference type="Gene3D" id="1.10.1660.10">
    <property type="match status" value="1"/>
</dbReference>
<dbReference type="Proteomes" id="UP001501676">
    <property type="component" value="Unassembled WGS sequence"/>
</dbReference>
<accession>A0ABP6SXH3</accession>
<name>A0ABP6SXH3_9ACTN</name>
<dbReference type="InterPro" id="IPR009061">
    <property type="entry name" value="DNA-bd_dom_put_sf"/>
</dbReference>
<protein>
    <recommendedName>
        <fullName evidence="2">HTH merR-type domain-containing protein</fullName>
    </recommendedName>
</protein>
<organism evidence="3 4">
    <name type="scientific">Cryptosporangium minutisporangium</name>
    <dbReference type="NCBI Taxonomy" id="113569"/>
    <lineage>
        <taxon>Bacteria</taxon>
        <taxon>Bacillati</taxon>
        <taxon>Actinomycetota</taxon>
        <taxon>Actinomycetes</taxon>
        <taxon>Cryptosporangiales</taxon>
        <taxon>Cryptosporangiaceae</taxon>
        <taxon>Cryptosporangium</taxon>
    </lineage>
</organism>
<dbReference type="SMART" id="SM00422">
    <property type="entry name" value="HTH_MERR"/>
    <property type="match status" value="1"/>
</dbReference>
<dbReference type="PROSITE" id="PS50937">
    <property type="entry name" value="HTH_MERR_2"/>
    <property type="match status" value="1"/>
</dbReference>
<evidence type="ECO:0000259" key="2">
    <source>
        <dbReference type="PROSITE" id="PS50937"/>
    </source>
</evidence>
<evidence type="ECO:0000256" key="1">
    <source>
        <dbReference type="ARBA" id="ARBA00023125"/>
    </source>
</evidence>
<feature type="domain" description="HTH merR-type" evidence="2">
    <location>
        <begin position="16"/>
        <end position="81"/>
    </location>
</feature>
<dbReference type="PRINTS" id="PR00040">
    <property type="entry name" value="HTHMERR"/>
</dbReference>